<dbReference type="AlphaFoldDB" id="A0A1U7HRA2"/>
<dbReference type="InterPro" id="IPR029044">
    <property type="entry name" value="Nucleotide-diphossugar_trans"/>
</dbReference>
<reference evidence="1 2" key="1">
    <citation type="submission" date="2016-11" db="EMBL/GenBank/DDBJ databases">
        <title>Draft Genome Sequences of Nine Cyanobacterial Strains from Diverse Habitats.</title>
        <authorList>
            <person name="Zhu T."/>
            <person name="Hou S."/>
            <person name="Lu X."/>
            <person name="Hess W.R."/>
        </authorList>
    </citation>
    <scope>NUCLEOTIDE SEQUENCE [LARGE SCALE GENOMIC DNA]</scope>
    <source>
        <strain evidence="1 2">NIES-593</strain>
    </source>
</reference>
<evidence type="ECO:0000313" key="2">
    <source>
        <dbReference type="Proteomes" id="UP000186868"/>
    </source>
</evidence>
<keyword evidence="1" id="KW-0808">Transferase</keyword>
<proteinExistence type="predicted"/>
<dbReference type="Proteomes" id="UP000186868">
    <property type="component" value="Unassembled WGS sequence"/>
</dbReference>
<comment type="caution">
    <text evidence="1">The sequence shown here is derived from an EMBL/GenBank/DDBJ whole genome shotgun (WGS) entry which is preliminary data.</text>
</comment>
<dbReference type="EMBL" id="MRCB01000002">
    <property type="protein sequence ID" value="OKH26123.1"/>
    <property type="molecule type" value="Genomic_DNA"/>
</dbReference>
<dbReference type="PANTHER" id="PTHR43179">
    <property type="entry name" value="RHAMNOSYLTRANSFERASE WBBL"/>
    <property type="match status" value="1"/>
</dbReference>
<sequence length="320" mass="35666">MRLAIIIINYRTPKLVIDCLTSLQTEIEVGRDAVAIVDNASADDSIAQIEGAIAENGWSQWVKVIASPVNGGFSAGNNLGIAALTADAYLLLNSDTIVRPGAIAKLLSAKDNHPEAGIIGPRLEWLDGTPQRSCFRYHSPIGELIDAAATGPITKLLKKYEVSLPVADAPIEPDWISFACALIRREVIERVGLMDEGYFMYFDDTDYCRRVRRAGWKILHYPYARVVHLRGGSSPVKSAIATRKRPPAYLYASRSRYYRKFYGAPGLWLANLFWLAGRSVSLVRELVGNRQSHISERTARDIWTNWRNPLQSSFLCVKKS</sequence>
<evidence type="ECO:0000313" key="1">
    <source>
        <dbReference type="EMBL" id="OKH26123.1"/>
    </source>
</evidence>
<dbReference type="GO" id="GO:0016740">
    <property type="term" value="F:transferase activity"/>
    <property type="evidence" value="ECO:0007669"/>
    <property type="project" value="UniProtKB-KW"/>
</dbReference>
<accession>A0A1U7HRA2</accession>
<dbReference type="Gene3D" id="3.90.550.10">
    <property type="entry name" value="Spore Coat Polysaccharide Biosynthesis Protein SpsA, Chain A"/>
    <property type="match status" value="1"/>
</dbReference>
<dbReference type="STRING" id="1921803.NIES593_03345"/>
<dbReference type="SUPFAM" id="SSF53448">
    <property type="entry name" value="Nucleotide-diphospho-sugar transferases"/>
    <property type="match status" value="1"/>
</dbReference>
<protein>
    <submittedName>
        <fullName evidence="1">Family 2 glycosyl transferase</fullName>
    </submittedName>
</protein>
<dbReference type="OrthoDB" id="9771846at2"/>
<dbReference type="PANTHER" id="PTHR43179:SF7">
    <property type="entry name" value="RHAMNOSYLTRANSFERASE WBBL"/>
    <property type="match status" value="1"/>
</dbReference>
<organism evidence="1 2">
    <name type="scientific">Hydrococcus rivularis NIES-593</name>
    <dbReference type="NCBI Taxonomy" id="1921803"/>
    <lineage>
        <taxon>Bacteria</taxon>
        <taxon>Bacillati</taxon>
        <taxon>Cyanobacteriota</taxon>
        <taxon>Cyanophyceae</taxon>
        <taxon>Pleurocapsales</taxon>
        <taxon>Hydrococcaceae</taxon>
        <taxon>Hydrococcus</taxon>
    </lineage>
</organism>
<name>A0A1U7HRA2_9CYAN</name>
<dbReference type="RefSeq" id="WP_073598230.1">
    <property type="nucleotide sequence ID" value="NZ_MRCB01000002.1"/>
</dbReference>
<dbReference type="CDD" id="cd04186">
    <property type="entry name" value="GT_2_like_c"/>
    <property type="match status" value="1"/>
</dbReference>
<keyword evidence="2" id="KW-1185">Reference proteome</keyword>
<gene>
    <name evidence="1" type="ORF">NIES593_03345</name>
</gene>
<dbReference type="Pfam" id="PF13641">
    <property type="entry name" value="Glyco_tranf_2_3"/>
    <property type="match status" value="1"/>
</dbReference>